<evidence type="ECO:0000313" key="1">
    <source>
        <dbReference type="EMBL" id="MEO5287120.1"/>
    </source>
</evidence>
<keyword evidence="2" id="KW-1185">Reference proteome</keyword>
<accession>A0ABV0I8W2</accession>
<gene>
    <name evidence="1" type="ORF">AAVZ08_11160</name>
</gene>
<reference evidence="1 2" key="1">
    <citation type="submission" date="2024-04" db="EMBL/GenBank/DDBJ databases">
        <title>Limosilactobacillus allomucosae sp. nov., a novel species isolated from wild boar faecal samples as potential probiotics for domestic pigs.</title>
        <authorList>
            <person name="Chen B."/>
        </authorList>
    </citation>
    <scope>NUCLEOTIDE SEQUENCE [LARGE SCALE GENOMIC DNA]</scope>
    <source>
        <strain evidence="1 2">WILCCON 0055</strain>
    </source>
</reference>
<organism evidence="1 2">
    <name type="scientific">Limosilactobacillus allomucosae</name>
    <dbReference type="NCBI Taxonomy" id="3142938"/>
    <lineage>
        <taxon>Bacteria</taxon>
        <taxon>Bacillati</taxon>
        <taxon>Bacillota</taxon>
        <taxon>Bacilli</taxon>
        <taxon>Lactobacillales</taxon>
        <taxon>Lactobacillaceae</taxon>
        <taxon>Limosilactobacillus</taxon>
    </lineage>
</organism>
<evidence type="ECO:0000313" key="2">
    <source>
        <dbReference type="Proteomes" id="UP001456307"/>
    </source>
</evidence>
<dbReference type="Proteomes" id="UP001456307">
    <property type="component" value="Unassembled WGS sequence"/>
</dbReference>
<proteinExistence type="predicted"/>
<dbReference type="EMBL" id="JBCNVT010000002">
    <property type="protein sequence ID" value="MEO5287120.1"/>
    <property type="molecule type" value="Genomic_DNA"/>
</dbReference>
<protein>
    <submittedName>
        <fullName evidence="1">Uncharacterized protein</fullName>
    </submittedName>
</protein>
<dbReference type="RefSeq" id="WP_347954031.1">
    <property type="nucleotide sequence ID" value="NZ_JBCNVR010000002.1"/>
</dbReference>
<name>A0ABV0I8W2_9LACO</name>
<sequence length="185" mass="21431">MEQQLGNIQDITMTEHAMKRLKQRFGLTDKEMLKWTRRQLMAGKIVKENNEKGRLMVQSDQIILIVDPMNRTLVTAYPLNYYGGNSDEILDIDKEKELRDYLQKPLKDYLKMQKQKYTALLDGLMMDLRMQYMEFQNSDSLTDLAVIDKVEGKVMEVEDAIHAYQSSVGTAEKLINGSEIDSKAK</sequence>
<comment type="caution">
    <text evidence="1">The sequence shown here is derived from an EMBL/GenBank/DDBJ whole genome shotgun (WGS) entry which is preliminary data.</text>
</comment>